<name>A0ABT7AZR2_9CYAN</name>
<protein>
    <recommendedName>
        <fullName evidence="3">Restriction endonuclease subunit R</fullName>
    </recommendedName>
</protein>
<accession>A0ABT7AZR2</accession>
<evidence type="ECO:0000313" key="2">
    <source>
        <dbReference type="Proteomes" id="UP001235303"/>
    </source>
</evidence>
<dbReference type="EMBL" id="JAQOSP010000150">
    <property type="protein sequence ID" value="MDJ1172375.1"/>
    <property type="molecule type" value="Genomic_DNA"/>
</dbReference>
<evidence type="ECO:0008006" key="3">
    <source>
        <dbReference type="Google" id="ProtNLM"/>
    </source>
</evidence>
<organism evidence="1 2">
    <name type="scientific">Roseofilum acuticapitatum BLCC-M154</name>
    <dbReference type="NCBI Taxonomy" id="3022444"/>
    <lineage>
        <taxon>Bacteria</taxon>
        <taxon>Bacillati</taxon>
        <taxon>Cyanobacteriota</taxon>
        <taxon>Cyanophyceae</taxon>
        <taxon>Desertifilales</taxon>
        <taxon>Desertifilaceae</taxon>
        <taxon>Roseofilum</taxon>
        <taxon>Roseofilum acuticapitatum</taxon>
    </lineage>
</organism>
<evidence type="ECO:0000313" key="1">
    <source>
        <dbReference type="EMBL" id="MDJ1172375.1"/>
    </source>
</evidence>
<dbReference type="RefSeq" id="WP_283756125.1">
    <property type="nucleotide sequence ID" value="NZ_JAQOSP010000150.1"/>
</dbReference>
<keyword evidence="2" id="KW-1185">Reference proteome</keyword>
<reference evidence="1 2" key="1">
    <citation type="submission" date="2023-01" db="EMBL/GenBank/DDBJ databases">
        <title>Novel diversity within Roseofilum (Cyanobacteria; Desertifilaceae) from marine benthic mats with descriptions of four novel species.</title>
        <authorList>
            <person name="Wang Y."/>
            <person name="Berthold D.E."/>
            <person name="Hu J."/>
            <person name="Lefler F.W."/>
            <person name="Laughinghouse H.D. IV."/>
        </authorList>
    </citation>
    <scope>NUCLEOTIDE SEQUENCE [LARGE SCALE GENOMIC DNA]</scope>
    <source>
        <strain evidence="1 2">BLCC-M154</strain>
    </source>
</reference>
<comment type="caution">
    <text evidence="1">The sequence shown here is derived from an EMBL/GenBank/DDBJ whole genome shotgun (WGS) entry which is preliminary data.</text>
</comment>
<sequence>MPFSAYKDLSAVLKEFEIVQTQSNFILETPFEISPYFREHLQILLEDGVVDNSEYAICEAMIAPILQEVWKQYRSKFILWSHQTLSYEDSLSGIPEYIVAQKSPLGKRVFDRPYFVIVEAKKDDFNQGWAQCLAEMIAAQKMNENPEQEVFGITSNGEVWKFGKLKRNGFTESKIFYTIQELDRLFAAINYIFQQCERIVDEQVM</sequence>
<dbReference type="Proteomes" id="UP001235303">
    <property type="component" value="Unassembled WGS sequence"/>
</dbReference>
<gene>
    <name evidence="1" type="ORF">PMG71_23375</name>
</gene>
<proteinExistence type="predicted"/>